<feature type="region of interest" description="Disordered" evidence="1">
    <location>
        <begin position="418"/>
        <end position="514"/>
    </location>
</feature>
<sequence precursor="true">MTKRLWLVYFVSLCVLLPGCAKEEEAAPPAQQAPVAVAKPKPKPKPAPPAPPREPVEVTSLIPPSLTAAMGAKVDALPGISEKMGVDFAAEFRPATMILALSGFQLADVEEFWVGSNPATREGALCAKMVKQYDRAQLRGLLQIGEPLGKIDGIELHALPSPDGAESAVAFVDEKVLMLGSRKTVESALKKPVDGPVTLGLAAANTESPAYWVAGGADAYLQQLAFHGFGGFSANSDANVPPVGFALVFPSKSLPGSRNGAGGRAPKKGVNVRLRSRGEQEEEEEEERRRGKGKGKERRLERGLERGLAKDKDKDNENDRGNKNAVENKGFAGGLRPRTTATTKPSNGTIAVTLGFAFQDDQQAVRMERRVRSVMDSLPDKLKTAATYNVAWIDSGKDGSHRGADANATPLGILGKQLGKQLGNTPRQLPHEFGPAEHPTAVPSPALPQVRPLWAKDKDKGDGRSGRRRKGPQPRNNNAGRDGANERNKRDDGDGRSRFGIRPPSNRQNSDPGIQFQTVNVAFEYELTRENNFLRVDATMDLPPSMISVAAASQQAVGGSLHGGGLHPGTLAMVSASMNFWSNQAGGNRRGVRMVKDMPIVGGYSWMTELLPYMGYAELYGGLDFEKSWITNPENHRIARTVIPEFLNPGADTAKWQGYPYNGLGLTHFVGMSGVEDGPNVVAAALSRNDPRAGFFGYNDIAKPREITDGASKTIMLIGSGRLAGPWIQGGGATIRGAREPYFDELSGFQSPGLKTPGSVVLFADGSSREISANIDPAVFRAMCTIHGAETVDIPSGQPLQTGIPAPTPTPAPAAENRLQGVIDFFKSGGQ</sequence>
<dbReference type="Pfam" id="PF07596">
    <property type="entry name" value="SBP_bac_10"/>
    <property type="match status" value="1"/>
</dbReference>
<feature type="signal peptide" evidence="2">
    <location>
        <begin position="1"/>
        <end position="21"/>
    </location>
</feature>
<evidence type="ECO:0000256" key="2">
    <source>
        <dbReference type="SAM" id="SignalP"/>
    </source>
</evidence>
<dbReference type="KEGG" id="sdyn:Mal52_41240"/>
<feature type="compositionally biased region" description="Basic and acidic residues" evidence="1">
    <location>
        <begin position="454"/>
        <end position="465"/>
    </location>
</feature>
<feature type="compositionally biased region" description="Basic and acidic residues" evidence="1">
    <location>
        <begin position="298"/>
        <end position="322"/>
    </location>
</feature>
<name>A0A517ZT25_9PLAN</name>
<organism evidence="4 5">
    <name type="scientific">Symmachiella dynata</name>
    <dbReference type="NCBI Taxonomy" id="2527995"/>
    <lineage>
        <taxon>Bacteria</taxon>
        <taxon>Pseudomonadati</taxon>
        <taxon>Planctomycetota</taxon>
        <taxon>Planctomycetia</taxon>
        <taxon>Planctomycetales</taxon>
        <taxon>Planctomycetaceae</taxon>
        <taxon>Symmachiella</taxon>
    </lineage>
</organism>
<dbReference type="Proteomes" id="UP000319383">
    <property type="component" value="Chromosome"/>
</dbReference>
<protein>
    <recommendedName>
        <fullName evidence="3">DUF1559 domain-containing protein</fullName>
    </recommendedName>
</protein>
<feature type="chain" id="PRO_5021962958" description="DUF1559 domain-containing protein" evidence="2">
    <location>
        <begin position="22"/>
        <end position="831"/>
    </location>
</feature>
<feature type="compositionally biased region" description="Polar residues" evidence="1">
    <location>
        <begin position="505"/>
        <end position="514"/>
    </location>
</feature>
<gene>
    <name evidence="4" type="ORF">Mal52_41240</name>
</gene>
<evidence type="ECO:0000313" key="4">
    <source>
        <dbReference type="EMBL" id="QDU45629.1"/>
    </source>
</evidence>
<reference evidence="4 5" key="1">
    <citation type="submission" date="2019-02" db="EMBL/GenBank/DDBJ databases">
        <title>Deep-cultivation of Planctomycetes and their phenomic and genomic characterization uncovers novel biology.</title>
        <authorList>
            <person name="Wiegand S."/>
            <person name="Jogler M."/>
            <person name="Boedeker C."/>
            <person name="Pinto D."/>
            <person name="Vollmers J."/>
            <person name="Rivas-Marin E."/>
            <person name="Kohn T."/>
            <person name="Peeters S.H."/>
            <person name="Heuer A."/>
            <person name="Rast P."/>
            <person name="Oberbeckmann S."/>
            <person name="Bunk B."/>
            <person name="Jeske O."/>
            <person name="Meyerdierks A."/>
            <person name="Storesund J.E."/>
            <person name="Kallscheuer N."/>
            <person name="Luecker S."/>
            <person name="Lage O.M."/>
            <person name="Pohl T."/>
            <person name="Merkel B.J."/>
            <person name="Hornburger P."/>
            <person name="Mueller R.-W."/>
            <person name="Bruemmer F."/>
            <person name="Labrenz M."/>
            <person name="Spormann A.M."/>
            <person name="Op den Camp H."/>
            <person name="Overmann J."/>
            <person name="Amann R."/>
            <person name="Jetten M.S.M."/>
            <person name="Mascher T."/>
            <person name="Medema M.H."/>
            <person name="Devos D.P."/>
            <person name="Kaster A.-K."/>
            <person name="Ovreas L."/>
            <person name="Rohde M."/>
            <person name="Galperin M.Y."/>
            <person name="Jogler C."/>
        </authorList>
    </citation>
    <scope>NUCLEOTIDE SEQUENCE [LARGE SCALE GENOMIC DNA]</scope>
    <source>
        <strain evidence="4 5">Mal52</strain>
    </source>
</reference>
<keyword evidence="5" id="KW-1185">Reference proteome</keyword>
<feature type="compositionally biased region" description="Basic and acidic residues" evidence="1">
    <location>
        <begin position="483"/>
        <end position="497"/>
    </location>
</feature>
<evidence type="ECO:0000259" key="3">
    <source>
        <dbReference type="Pfam" id="PF07596"/>
    </source>
</evidence>
<feature type="compositionally biased region" description="Low complexity" evidence="1">
    <location>
        <begin position="27"/>
        <end position="39"/>
    </location>
</feature>
<keyword evidence="2" id="KW-0732">Signal</keyword>
<dbReference type="AlphaFoldDB" id="A0A517ZT25"/>
<dbReference type="InterPro" id="IPR011453">
    <property type="entry name" value="DUF1559"/>
</dbReference>
<feature type="domain" description="DUF1559" evidence="3">
    <location>
        <begin position="591"/>
        <end position="717"/>
    </location>
</feature>
<evidence type="ECO:0000256" key="1">
    <source>
        <dbReference type="SAM" id="MobiDB-lite"/>
    </source>
</evidence>
<dbReference type="RefSeq" id="WP_197534336.1">
    <property type="nucleotide sequence ID" value="NZ_CP036276.1"/>
</dbReference>
<feature type="region of interest" description="Disordered" evidence="1">
    <location>
        <begin position="254"/>
        <end position="347"/>
    </location>
</feature>
<feature type="region of interest" description="Disordered" evidence="1">
    <location>
        <begin position="27"/>
        <end position="57"/>
    </location>
</feature>
<evidence type="ECO:0000313" key="5">
    <source>
        <dbReference type="Proteomes" id="UP000319383"/>
    </source>
</evidence>
<proteinExistence type="predicted"/>
<accession>A0A517ZT25</accession>
<dbReference type="EMBL" id="CP036276">
    <property type="protein sequence ID" value="QDU45629.1"/>
    <property type="molecule type" value="Genomic_DNA"/>
</dbReference>